<protein>
    <recommendedName>
        <fullName evidence="3">DUF3240 domain-containing protein</fullName>
    </recommendedName>
</protein>
<gene>
    <name evidence="1" type="ORF">THMIRHAS_23800</name>
</gene>
<proteinExistence type="predicted"/>
<evidence type="ECO:0000313" key="1">
    <source>
        <dbReference type="EMBL" id="BBP47007.1"/>
    </source>
</evidence>
<sequence>MNSMPIFEHCLFRLQFDSELYDNVTDALLSYPQRELTFVALPVQAHTYPLESITEQVSGYKSKTLLEVTVHCNEARAIYQHLRGLLPNAALQLQLMPLLQPDWL</sequence>
<dbReference type="EMBL" id="AP021889">
    <property type="protein sequence ID" value="BBP47007.1"/>
    <property type="molecule type" value="Genomic_DNA"/>
</dbReference>
<dbReference type="Proteomes" id="UP000501726">
    <property type="component" value="Chromosome"/>
</dbReference>
<dbReference type="Pfam" id="PF11582">
    <property type="entry name" value="DUF3240"/>
    <property type="match status" value="1"/>
</dbReference>
<evidence type="ECO:0000313" key="2">
    <source>
        <dbReference type="Proteomes" id="UP000501726"/>
    </source>
</evidence>
<name>A0A6F8PY84_9GAMM</name>
<dbReference type="Gene3D" id="3.30.70.120">
    <property type="match status" value="1"/>
</dbReference>
<evidence type="ECO:0008006" key="3">
    <source>
        <dbReference type="Google" id="ProtNLM"/>
    </source>
</evidence>
<dbReference type="AlphaFoldDB" id="A0A6F8PY84"/>
<organism evidence="1 2">
    <name type="scientific">Thiosulfatimonas sediminis</name>
    <dbReference type="NCBI Taxonomy" id="2675054"/>
    <lineage>
        <taxon>Bacteria</taxon>
        <taxon>Pseudomonadati</taxon>
        <taxon>Pseudomonadota</taxon>
        <taxon>Gammaproteobacteria</taxon>
        <taxon>Thiotrichales</taxon>
        <taxon>Piscirickettsiaceae</taxon>
        <taxon>Thiosulfatimonas</taxon>
    </lineage>
</organism>
<dbReference type="RefSeq" id="WP_173274090.1">
    <property type="nucleotide sequence ID" value="NZ_AP021889.1"/>
</dbReference>
<dbReference type="InterPro" id="IPR021634">
    <property type="entry name" value="DUF3240"/>
</dbReference>
<dbReference type="KEGG" id="tse:THMIRHAS_23800"/>
<keyword evidence="2" id="KW-1185">Reference proteome</keyword>
<accession>A0A6F8PY84</accession>
<dbReference type="InterPro" id="IPR015867">
    <property type="entry name" value="N-reg_PII/ATP_PRibTrfase_C"/>
</dbReference>
<reference evidence="2" key="1">
    <citation type="submission" date="2019-11" db="EMBL/GenBank/DDBJ databases">
        <title>Isolation and characterization of two novel species in the genus Thiomicrorhabdus.</title>
        <authorList>
            <person name="Mochizuki J."/>
            <person name="Kojima H."/>
            <person name="Fukui M."/>
        </authorList>
    </citation>
    <scope>NUCLEOTIDE SEQUENCE [LARGE SCALE GENOMIC DNA]</scope>
    <source>
        <strain evidence="2">aks77</strain>
    </source>
</reference>